<keyword evidence="3" id="KW-0804">Transcription</keyword>
<keyword evidence="8" id="KW-1185">Reference proteome</keyword>
<evidence type="ECO:0000256" key="2">
    <source>
        <dbReference type="ARBA" id="ARBA00023125"/>
    </source>
</evidence>
<keyword evidence="2" id="KW-0238">DNA-binding</keyword>
<evidence type="ECO:0000313" key="9">
    <source>
        <dbReference type="RefSeq" id="XP_039133221.1"/>
    </source>
</evidence>
<dbReference type="InterPro" id="IPR034891">
    <property type="entry name" value="PB1_NLP"/>
</dbReference>
<dbReference type="Proteomes" id="UP001515500">
    <property type="component" value="Chromosome 2"/>
</dbReference>
<dbReference type="GeneID" id="120270267"/>
<dbReference type="InterPro" id="IPR055081">
    <property type="entry name" value="NLP1-9_GAF"/>
</dbReference>
<dbReference type="InterPro" id="IPR045012">
    <property type="entry name" value="NLP"/>
</dbReference>
<dbReference type="GO" id="GO:0003677">
    <property type="term" value="F:DNA binding"/>
    <property type="evidence" value="ECO:0007669"/>
    <property type="project" value="UniProtKB-KW"/>
</dbReference>
<dbReference type="PANTHER" id="PTHR32002:SF44">
    <property type="entry name" value="PROTEIN NLP4"/>
    <property type="match status" value="1"/>
</dbReference>
<dbReference type="SMART" id="SM00666">
    <property type="entry name" value="PB1"/>
    <property type="match status" value="1"/>
</dbReference>
<dbReference type="PROSITE" id="PS51745">
    <property type="entry name" value="PB1"/>
    <property type="match status" value="1"/>
</dbReference>
<evidence type="ECO:0000259" key="6">
    <source>
        <dbReference type="PROSITE" id="PS51519"/>
    </source>
</evidence>
<evidence type="ECO:0000256" key="3">
    <source>
        <dbReference type="ARBA" id="ARBA00023163"/>
    </source>
</evidence>
<dbReference type="InterPro" id="IPR053793">
    <property type="entry name" value="PB1-like"/>
</dbReference>
<dbReference type="Pfam" id="PF00564">
    <property type="entry name" value="PB1"/>
    <property type="match status" value="1"/>
</dbReference>
<proteinExistence type="predicted"/>
<protein>
    <submittedName>
        <fullName evidence="9 10">Protein NLP1-like isoform X1</fullName>
    </submittedName>
</protein>
<evidence type="ECO:0000313" key="10">
    <source>
        <dbReference type="RefSeq" id="XP_039133227.1"/>
    </source>
</evidence>
<evidence type="ECO:0000256" key="1">
    <source>
        <dbReference type="ARBA" id="ARBA00023015"/>
    </source>
</evidence>
<evidence type="ECO:0000313" key="12">
    <source>
        <dbReference type="RefSeq" id="XP_039133233.1"/>
    </source>
</evidence>
<evidence type="ECO:0000256" key="4">
    <source>
        <dbReference type="ARBA" id="ARBA00023242"/>
    </source>
</evidence>
<reference evidence="9 10" key="1">
    <citation type="submission" date="2025-04" db="UniProtKB">
        <authorList>
            <consortium name="RefSeq"/>
        </authorList>
    </citation>
    <scope>IDENTIFICATION</scope>
</reference>
<dbReference type="InterPro" id="IPR003035">
    <property type="entry name" value="RWP-RK_dom"/>
</dbReference>
<feature type="compositionally biased region" description="Low complexity" evidence="5">
    <location>
        <begin position="756"/>
        <end position="774"/>
    </location>
</feature>
<keyword evidence="1" id="KW-0805">Transcription regulation</keyword>
<dbReference type="RefSeq" id="XP_039133227.1">
    <property type="nucleotide sequence ID" value="XM_039277293.1"/>
</dbReference>
<dbReference type="GO" id="GO:0003700">
    <property type="term" value="F:DNA-binding transcription factor activity"/>
    <property type="evidence" value="ECO:0007669"/>
    <property type="project" value="InterPro"/>
</dbReference>
<dbReference type="Pfam" id="PF02042">
    <property type="entry name" value="RWP-RK"/>
    <property type="match status" value="1"/>
</dbReference>
<dbReference type="AlphaFoldDB" id="A0AB40C4B3"/>
<dbReference type="Pfam" id="PF22922">
    <property type="entry name" value="GAF_NLP"/>
    <property type="match status" value="2"/>
</dbReference>
<dbReference type="PROSITE" id="PS51519">
    <property type="entry name" value="RWP_RK"/>
    <property type="match status" value="1"/>
</dbReference>
<dbReference type="RefSeq" id="XP_039133228.1">
    <property type="nucleotide sequence ID" value="XM_039277294.1"/>
</dbReference>
<feature type="domain" description="RWP-RK" evidence="6">
    <location>
        <begin position="637"/>
        <end position="720"/>
    </location>
</feature>
<accession>A0AB40C4B3</accession>
<feature type="domain" description="PB1" evidence="7">
    <location>
        <begin position="859"/>
        <end position="942"/>
    </location>
</feature>
<dbReference type="CDD" id="cd06407">
    <property type="entry name" value="PB1_NLP"/>
    <property type="match status" value="1"/>
</dbReference>
<feature type="region of interest" description="Disordered" evidence="5">
    <location>
        <begin position="738"/>
        <end position="774"/>
    </location>
</feature>
<evidence type="ECO:0000313" key="8">
    <source>
        <dbReference type="Proteomes" id="UP001515500"/>
    </source>
</evidence>
<dbReference type="SUPFAM" id="SSF54277">
    <property type="entry name" value="CAD &amp; PB1 domains"/>
    <property type="match status" value="1"/>
</dbReference>
<dbReference type="InterPro" id="IPR000270">
    <property type="entry name" value="PB1_dom"/>
</dbReference>
<organism evidence="8 12">
    <name type="scientific">Dioscorea cayennensis subsp. rotundata</name>
    <name type="common">White Guinea yam</name>
    <name type="synonym">Dioscorea rotundata</name>
    <dbReference type="NCBI Taxonomy" id="55577"/>
    <lineage>
        <taxon>Eukaryota</taxon>
        <taxon>Viridiplantae</taxon>
        <taxon>Streptophyta</taxon>
        <taxon>Embryophyta</taxon>
        <taxon>Tracheophyta</taxon>
        <taxon>Spermatophyta</taxon>
        <taxon>Magnoliopsida</taxon>
        <taxon>Liliopsida</taxon>
        <taxon>Dioscoreales</taxon>
        <taxon>Dioscoreaceae</taxon>
        <taxon>Dioscorea</taxon>
    </lineage>
</organism>
<dbReference type="PANTHER" id="PTHR32002">
    <property type="entry name" value="PROTEIN NLP8"/>
    <property type="match status" value="1"/>
</dbReference>
<dbReference type="RefSeq" id="XP_039133233.1">
    <property type="nucleotide sequence ID" value="XM_039277299.1"/>
</dbReference>
<dbReference type="RefSeq" id="XP_039133221.1">
    <property type="nucleotide sequence ID" value="XM_039277287.1"/>
</dbReference>
<sequence length="956" mass="105332">MDDGVPLPRSSLDKSHSEAAVELDPMEEMLLGGSWLGTLDSSDFSLLGAPNSASPFGCSGFSPLFDISSSTLVPILHKNDTQEDVEWPNFCTNPSSCEGHIGSISEMQQLRDPDITGLPKFSAQSTESETANPISGAGATLWIQPSIPFVSIGDRLNYALNYVKENSRDGDALLQVWAPVKHGNQRVLTTYGQPFSLDPNCDRLVNYRTVSMRYQFSAEENSNVAAGLPGRVFLGKMPEWTPDVQYFSVSEYPRVGHAHQYDVRGTIGVPIFERDSRYCIGVVEMVMTSQKINYSSDIDNICNALEAVNLRSSEGLSGLGSFYRRVNNDSYQTALCEILEVLKAVCRTHNLPLAQTWIPCIQQGISHNRHSDENLNDCVSTSDAACYVHDPSMLGFHKACSEHHLFKGQGVAGKAFMTNQPCFSLDVTGFRKMDYPLSHHAKMFHLRAAVAIRLRCIHTGPIDFVLEFFLPFDCLGSEEQKLMLDSLSFTIKQVCKTLRVVTIKELQDEAPLQSGEVVLSDNFMKGSASEGQEQKCGSIVSMSTPTAGYSREVSSWIPNLSGTPHNGAKNVFPVGEPGEFKEKHAEGFNMTTTWVDHAETALSTRQIFSEVKRHGQDSIKHKKNHMFLNAGDSNCQNASKIAEKRRAKAEKTVSLQVLRQYFAGSLKDAAKSIGVCPTTLKRICRQHGITRWPSQKIKKVGHSLRKLQVVIDSVQGAEGAFQLSSLYEDFTKGAGAENMSGNKTLSMVKTDRLGTSRSQARLSSASNSHSSSCSQSSNSSLGCIESNQYSQAVPSAIKQETLMPLNPSGKLKRAHSDIALHLATQEAPPCINRSRSREVLGAHHSSDSMSPLNKDKCSSFRVKAVNGEEKVRFRLLPNWGFNDLKQEIARRFEMDDLSSMDLKYLDDDSEWVLLTCNEDLQECLDVYKSSDVNTIKISVHTGSPSPRASIVQPGSS</sequence>
<keyword evidence="4" id="KW-0539">Nucleus</keyword>
<name>A0AB40C4B3_DIOCR</name>
<evidence type="ECO:0000256" key="5">
    <source>
        <dbReference type="SAM" id="MobiDB-lite"/>
    </source>
</evidence>
<gene>
    <name evidence="9 10 11 12" type="primary">LOC120270267</name>
</gene>
<evidence type="ECO:0000259" key="7">
    <source>
        <dbReference type="PROSITE" id="PS51745"/>
    </source>
</evidence>
<dbReference type="Gene3D" id="3.10.20.90">
    <property type="entry name" value="Phosphatidylinositol 3-kinase Catalytic Subunit, Chain A, domain 1"/>
    <property type="match status" value="1"/>
</dbReference>
<evidence type="ECO:0000313" key="11">
    <source>
        <dbReference type="RefSeq" id="XP_039133228.1"/>
    </source>
</evidence>